<dbReference type="InterPro" id="IPR050250">
    <property type="entry name" value="Macrolide_Exporter_MacB"/>
</dbReference>
<evidence type="ECO:0000256" key="6">
    <source>
        <dbReference type="ARBA" id="ARBA00038076"/>
    </source>
</evidence>
<protein>
    <submittedName>
        <fullName evidence="10">ABC transporter permease</fullName>
    </submittedName>
</protein>
<feature type="transmembrane region" description="Helical" evidence="7">
    <location>
        <begin position="21"/>
        <end position="41"/>
    </location>
</feature>
<feature type="transmembrane region" description="Helical" evidence="7">
    <location>
        <begin position="292"/>
        <end position="319"/>
    </location>
</feature>
<comment type="caution">
    <text evidence="10">The sequence shown here is derived from an EMBL/GenBank/DDBJ whole genome shotgun (WGS) entry which is preliminary data.</text>
</comment>
<evidence type="ECO:0000256" key="5">
    <source>
        <dbReference type="ARBA" id="ARBA00023136"/>
    </source>
</evidence>
<evidence type="ECO:0000256" key="4">
    <source>
        <dbReference type="ARBA" id="ARBA00022989"/>
    </source>
</evidence>
<evidence type="ECO:0000256" key="2">
    <source>
        <dbReference type="ARBA" id="ARBA00022475"/>
    </source>
</evidence>
<evidence type="ECO:0000259" key="9">
    <source>
        <dbReference type="Pfam" id="PF12704"/>
    </source>
</evidence>
<dbReference type="AlphaFoldDB" id="A0A7C3M9K4"/>
<keyword evidence="5 7" id="KW-0472">Membrane</keyword>
<keyword evidence="2" id="KW-1003">Cell membrane</keyword>
<dbReference type="GO" id="GO:0005886">
    <property type="term" value="C:plasma membrane"/>
    <property type="evidence" value="ECO:0007669"/>
    <property type="project" value="UniProtKB-SubCell"/>
</dbReference>
<gene>
    <name evidence="10" type="ORF">ENW66_01905</name>
</gene>
<dbReference type="InterPro" id="IPR025857">
    <property type="entry name" value="MacB_PCD"/>
</dbReference>
<reference evidence="10" key="1">
    <citation type="journal article" date="2020" name="mSystems">
        <title>Genome- and Community-Level Interaction Insights into Carbon Utilization and Element Cycling Functions of Hydrothermarchaeota in Hydrothermal Sediment.</title>
        <authorList>
            <person name="Zhou Z."/>
            <person name="Liu Y."/>
            <person name="Xu W."/>
            <person name="Pan J."/>
            <person name="Luo Z.H."/>
            <person name="Li M."/>
        </authorList>
    </citation>
    <scope>NUCLEOTIDE SEQUENCE [LARGE SCALE GENOMIC DNA]</scope>
    <source>
        <strain evidence="10">SpSt-87</strain>
    </source>
</reference>
<feature type="domain" description="MacB-like periplasmic core" evidence="9">
    <location>
        <begin position="20"/>
        <end position="218"/>
    </location>
</feature>
<evidence type="ECO:0000313" key="10">
    <source>
        <dbReference type="EMBL" id="HFW31698.1"/>
    </source>
</evidence>
<evidence type="ECO:0000256" key="1">
    <source>
        <dbReference type="ARBA" id="ARBA00004651"/>
    </source>
</evidence>
<evidence type="ECO:0000259" key="8">
    <source>
        <dbReference type="Pfam" id="PF02687"/>
    </source>
</evidence>
<dbReference type="GO" id="GO:0022857">
    <property type="term" value="F:transmembrane transporter activity"/>
    <property type="evidence" value="ECO:0007669"/>
    <property type="project" value="TreeGrafter"/>
</dbReference>
<dbReference type="Pfam" id="PF12704">
    <property type="entry name" value="MacB_PCD"/>
    <property type="match status" value="1"/>
</dbReference>
<organism evidence="10">
    <name type="scientific">Archaeoglobus fulgidus</name>
    <dbReference type="NCBI Taxonomy" id="2234"/>
    <lineage>
        <taxon>Archaea</taxon>
        <taxon>Methanobacteriati</taxon>
        <taxon>Methanobacteriota</taxon>
        <taxon>Archaeoglobi</taxon>
        <taxon>Archaeoglobales</taxon>
        <taxon>Archaeoglobaceae</taxon>
        <taxon>Archaeoglobus</taxon>
    </lineage>
</organism>
<comment type="subcellular location">
    <subcellularLocation>
        <location evidence="1">Cell membrane</location>
        <topology evidence="1">Multi-pass membrane protein</topology>
    </subcellularLocation>
</comment>
<feature type="domain" description="ABC3 transporter permease C-terminal" evidence="8">
    <location>
        <begin position="252"/>
        <end position="370"/>
    </location>
</feature>
<proteinExistence type="inferred from homology"/>
<dbReference type="InterPro" id="IPR003838">
    <property type="entry name" value="ABC3_permease_C"/>
</dbReference>
<keyword evidence="4 7" id="KW-1133">Transmembrane helix</keyword>
<dbReference type="PANTHER" id="PTHR30572">
    <property type="entry name" value="MEMBRANE COMPONENT OF TRANSPORTER-RELATED"/>
    <property type="match status" value="1"/>
</dbReference>
<feature type="transmembrane region" description="Helical" evidence="7">
    <location>
        <begin position="339"/>
        <end position="360"/>
    </location>
</feature>
<feature type="transmembrane region" description="Helical" evidence="7">
    <location>
        <begin position="249"/>
        <end position="271"/>
    </location>
</feature>
<name>A0A7C3M9K4_ARCFL</name>
<dbReference type="Pfam" id="PF02687">
    <property type="entry name" value="FtsX"/>
    <property type="match status" value="1"/>
</dbReference>
<evidence type="ECO:0000256" key="7">
    <source>
        <dbReference type="SAM" id="Phobius"/>
    </source>
</evidence>
<sequence length="377" mass="41755">MSNMFLELAKRNLQRAKVRSLLAVIGILIGVMAVSAIGIFGESLKVAVLQNFEDVANELIVTPNLQEGYRYIEEMDINRIKKLPGVAEVIAVKSDSLLIETKKKKSYAVIYAMDEKNVEEMFKAEKGTIRLKGSCVVGKRLAEFAEIRVNSKIIIGGKEFRVAAILEDSGARFDINPNSAVILSPEDFEKVSDVGYTMLIVKAESLEKVDDVKREIEEKINSRENKVIVFDLKIILERINEAFSQINTFLMAIASVSLLVAGVSILNIMLMSTIERTKEIGIMRAIGAYRSTILRIFLMEALILGLIGSGIGSVLSVAGGYVIDLIILQDPSYVFRPSTLLYVIFGFCIGIFVAVVSGLYPAWKASRLEPIEALRYE</sequence>
<dbReference type="PANTHER" id="PTHR30572:SF4">
    <property type="entry name" value="ABC TRANSPORTER PERMEASE YTRF"/>
    <property type="match status" value="1"/>
</dbReference>
<evidence type="ECO:0000256" key="3">
    <source>
        <dbReference type="ARBA" id="ARBA00022692"/>
    </source>
</evidence>
<comment type="similarity">
    <text evidence="6">Belongs to the ABC-4 integral membrane protein family.</text>
</comment>
<accession>A0A7C3M9K4</accession>
<keyword evidence="3 7" id="KW-0812">Transmembrane</keyword>
<dbReference type="EMBL" id="DTLB01000008">
    <property type="protein sequence ID" value="HFW31698.1"/>
    <property type="molecule type" value="Genomic_DNA"/>
</dbReference>